<reference evidence="1" key="1">
    <citation type="journal article" date="2021" name="Environ. Microbiol.">
        <title>Gene family expansions and transcriptome signatures uncover fungal adaptations to wood decay.</title>
        <authorList>
            <person name="Hage H."/>
            <person name="Miyauchi S."/>
            <person name="Viragh M."/>
            <person name="Drula E."/>
            <person name="Min B."/>
            <person name="Chaduli D."/>
            <person name="Navarro D."/>
            <person name="Favel A."/>
            <person name="Norest M."/>
            <person name="Lesage-Meessen L."/>
            <person name="Balint B."/>
            <person name="Merenyi Z."/>
            <person name="de Eugenio L."/>
            <person name="Morin E."/>
            <person name="Martinez A.T."/>
            <person name="Baldrian P."/>
            <person name="Stursova M."/>
            <person name="Martinez M.J."/>
            <person name="Novotny C."/>
            <person name="Magnuson J.K."/>
            <person name="Spatafora J.W."/>
            <person name="Maurice S."/>
            <person name="Pangilinan J."/>
            <person name="Andreopoulos W."/>
            <person name="LaButti K."/>
            <person name="Hundley H."/>
            <person name="Na H."/>
            <person name="Kuo A."/>
            <person name="Barry K."/>
            <person name="Lipzen A."/>
            <person name="Henrissat B."/>
            <person name="Riley R."/>
            <person name="Ahrendt S."/>
            <person name="Nagy L.G."/>
            <person name="Grigoriev I.V."/>
            <person name="Martin F."/>
            <person name="Rosso M.N."/>
        </authorList>
    </citation>
    <scope>NUCLEOTIDE SEQUENCE</scope>
    <source>
        <strain evidence="1">CBS 384.51</strain>
    </source>
</reference>
<proteinExistence type="predicted"/>
<dbReference type="Proteomes" id="UP001055072">
    <property type="component" value="Unassembled WGS sequence"/>
</dbReference>
<sequence length="508" mass="57555">MATYRDYSLWVRTTQTTSGQFIRSLDAKLEDLLQNSVDAEDRRQALDIDEAEGLELDYSPFSSPLSSVTPSPESSVPHSPVLSRRPSLSLLGSPHPNPGKSKGRNARRSRRSKLRNQGMKPMLSSPPAGSGSLPTLSLPNGRPPIVSASTKLGKRESPSSVDVPPRPSFEGIQPSKKRRNRKAKARRSERRRKHIQALLEHARTTYRHAVEYYPTEFEAEDLHNTGPCFVGKHYSVEKKYHPLQYYIEQGYRVIEWDGKDTKALLDKDRRIIAVCAGHPTALTDWQDVVDGIRVAIQELERKFDFRGHNERRGDYVSANFGVSFGGGQKRPGILKMSEKNYAAVQEFLDRLDYVQLMVRLAEHYPRFEPPIPRSVFCYEMNKASGVCPIFNTGTFDPKKGGHIILPQLRILIEFPPGTVILLPSATLVHGNVDIQDHEERESVTLFTAGGLFRWVHYGFQTEKEFKSSDSAGWKAEMKNRKGRWDREIEKFSTPESIAHDRAKAFQSL</sequence>
<keyword evidence="2" id="KW-1185">Reference proteome</keyword>
<evidence type="ECO:0000313" key="2">
    <source>
        <dbReference type="Proteomes" id="UP001055072"/>
    </source>
</evidence>
<gene>
    <name evidence="1" type="ORF">BDY19DRAFT_906589</name>
</gene>
<protein>
    <submittedName>
        <fullName evidence="1">Uncharacterized protein</fullName>
    </submittedName>
</protein>
<organism evidence="1 2">
    <name type="scientific">Irpex rosettiformis</name>
    <dbReference type="NCBI Taxonomy" id="378272"/>
    <lineage>
        <taxon>Eukaryota</taxon>
        <taxon>Fungi</taxon>
        <taxon>Dikarya</taxon>
        <taxon>Basidiomycota</taxon>
        <taxon>Agaricomycotina</taxon>
        <taxon>Agaricomycetes</taxon>
        <taxon>Polyporales</taxon>
        <taxon>Irpicaceae</taxon>
        <taxon>Irpex</taxon>
    </lineage>
</organism>
<dbReference type="EMBL" id="MU274913">
    <property type="protein sequence ID" value="KAI0088584.1"/>
    <property type="molecule type" value="Genomic_DNA"/>
</dbReference>
<accession>A0ACB8U3C2</accession>
<comment type="caution">
    <text evidence="1">The sequence shown here is derived from an EMBL/GenBank/DDBJ whole genome shotgun (WGS) entry which is preliminary data.</text>
</comment>
<name>A0ACB8U3C2_9APHY</name>
<evidence type="ECO:0000313" key="1">
    <source>
        <dbReference type="EMBL" id="KAI0088584.1"/>
    </source>
</evidence>